<dbReference type="RefSeq" id="WP_144230714.1">
    <property type="nucleotide sequence ID" value="NZ_CBCRVV010000017.1"/>
</dbReference>
<name>A0A556QJR7_9BACT</name>
<dbReference type="OrthoDB" id="6706661at2"/>
<dbReference type="EMBL" id="VMBG01000002">
    <property type="protein sequence ID" value="TSJ76894.1"/>
    <property type="molecule type" value="Genomic_DNA"/>
</dbReference>
<accession>A0A556QJR7</accession>
<protein>
    <submittedName>
        <fullName evidence="1">Uncharacterized protein</fullName>
    </submittedName>
</protein>
<evidence type="ECO:0000313" key="1">
    <source>
        <dbReference type="EMBL" id="TSJ76894.1"/>
    </source>
</evidence>
<dbReference type="AlphaFoldDB" id="A0A556QJR7"/>
<reference evidence="1 2" key="1">
    <citation type="submission" date="2019-07" db="EMBL/GenBank/DDBJ databases">
        <title>Description of 53C-WASEF.</title>
        <authorList>
            <person name="Pitt A."/>
            <person name="Hahn M.W."/>
        </authorList>
    </citation>
    <scope>NUCLEOTIDE SEQUENCE [LARGE SCALE GENOMIC DNA]</scope>
    <source>
        <strain evidence="1 2">53C-WASEF</strain>
    </source>
</reference>
<organism evidence="1 2">
    <name type="scientific">Rariglobus hedericola</name>
    <dbReference type="NCBI Taxonomy" id="2597822"/>
    <lineage>
        <taxon>Bacteria</taxon>
        <taxon>Pseudomonadati</taxon>
        <taxon>Verrucomicrobiota</taxon>
        <taxon>Opitutia</taxon>
        <taxon>Opitutales</taxon>
        <taxon>Opitutaceae</taxon>
        <taxon>Rariglobus</taxon>
    </lineage>
</organism>
<evidence type="ECO:0000313" key="2">
    <source>
        <dbReference type="Proteomes" id="UP000315648"/>
    </source>
</evidence>
<comment type="caution">
    <text evidence="1">The sequence shown here is derived from an EMBL/GenBank/DDBJ whole genome shotgun (WGS) entry which is preliminary data.</text>
</comment>
<keyword evidence="2" id="KW-1185">Reference proteome</keyword>
<gene>
    <name evidence="1" type="ORF">FPL22_12310</name>
</gene>
<dbReference type="Proteomes" id="UP000315648">
    <property type="component" value="Unassembled WGS sequence"/>
</dbReference>
<sequence>MKKWLVLILLGAGCWYWWHEPAADWRGLPASSDPIQITTGLPPPFTLDDNTVTPLARYEIKAVVLSRKRYRYDKPAKIGPVDLALGWGPMSAAGVINELNISQSGRWYEYTWAGDPPLEPQAIAEHSANTHCLPATPAIRKQLLAVKRHDVVTLKGYLIEVTGPQGERWRSSLSRSDTRGGACEVMWITELSTTRAPR</sequence>
<proteinExistence type="predicted"/>